<name>E2Q725_STRCL</name>
<proteinExistence type="predicted"/>
<dbReference type="KEGG" id="sclf:BB341_26780"/>
<dbReference type="EMBL" id="CM000913">
    <property type="protein sequence ID" value="EFG05272.1"/>
    <property type="molecule type" value="Genomic_DNA"/>
</dbReference>
<sequence length="146" mass="15322">MGAGLRRQGQTRRLGLSGGRGVVARCRDFTARALADWGWAQGGRESTDDVLLIVSELVTNACLHAGGPTELALRHRPGLLRIEVADADPAPPAPRPREVSLPGGHGLVVLDRLSLRWGSEPRGAGKVVWAEVAPPPGRPAPGRPGA</sequence>
<dbReference type="OrthoDB" id="3479886at2"/>
<dbReference type="CDD" id="cd16936">
    <property type="entry name" value="HATPase_RsbW-like"/>
    <property type="match status" value="1"/>
</dbReference>
<dbReference type="RefSeq" id="WP_003959338.1">
    <property type="nucleotide sequence ID" value="NZ_CM000913.1"/>
</dbReference>
<keyword evidence="3" id="KW-0808">Transferase</keyword>
<dbReference type="STRING" id="1901.BB341_26780"/>
<dbReference type="Gene3D" id="3.30.565.10">
    <property type="entry name" value="Histidine kinase-like ATPase, C-terminal domain"/>
    <property type="match status" value="1"/>
</dbReference>
<dbReference type="InterPro" id="IPR003594">
    <property type="entry name" value="HATPase_dom"/>
</dbReference>
<protein>
    <submittedName>
        <fullName evidence="3">Histidine kinase domain-containing protein</fullName>
    </submittedName>
</protein>
<dbReference type="Proteomes" id="UP000002357">
    <property type="component" value="Chromosome"/>
</dbReference>
<dbReference type="PANTHER" id="PTHR35526">
    <property type="entry name" value="ANTI-SIGMA-F FACTOR RSBW-RELATED"/>
    <property type="match status" value="1"/>
</dbReference>
<gene>
    <name evidence="3" type="ORF">SCLAV_0196</name>
</gene>
<keyword evidence="1" id="KW-0723">Serine/threonine-protein kinase</keyword>
<organism evidence="3 4">
    <name type="scientific">Streptomyces clavuligerus</name>
    <dbReference type="NCBI Taxonomy" id="1901"/>
    <lineage>
        <taxon>Bacteria</taxon>
        <taxon>Bacillati</taxon>
        <taxon>Actinomycetota</taxon>
        <taxon>Actinomycetes</taxon>
        <taxon>Kitasatosporales</taxon>
        <taxon>Streptomycetaceae</taxon>
        <taxon>Streptomyces</taxon>
    </lineage>
</organism>
<keyword evidence="3" id="KW-0418">Kinase</keyword>
<dbReference type="PANTHER" id="PTHR35526:SF3">
    <property type="entry name" value="ANTI-SIGMA-F FACTOR RSBW"/>
    <property type="match status" value="1"/>
</dbReference>
<dbReference type="SUPFAM" id="SSF55874">
    <property type="entry name" value="ATPase domain of HSP90 chaperone/DNA topoisomerase II/histidine kinase"/>
    <property type="match status" value="1"/>
</dbReference>
<keyword evidence="4" id="KW-1185">Reference proteome</keyword>
<dbReference type="GeneID" id="93733095"/>
<dbReference type="eggNOG" id="COG2172">
    <property type="taxonomic scope" value="Bacteria"/>
</dbReference>
<evidence type="ECO:0000313" key="3">
    <source>
        <dbReference type="EMBL" id="EFG05272.1"/>
    </source>
</evidence>
<dbReference type="GO" id="GO:0004674">
    <property type="term" value="F:protein serine/threonine kinase activity"/>
    <property type="evidence" value="ECO:0007669"/>
    <property type="project" value="UniProtKB-KW"/>
</dbReference>
<feature type="domain" description="Histidine kinase/HSP90-like ATPase" evidence="2">
    <location>
        <begin position="23"/>
        <end position="129"/>
    </location>
</feature>
<evidence type="ECO:0000256" key="1">
    <source>
        <dbReference type="ARBA" id="ARBA00022527"/>
    </source>
</evidence>
<dbReference type="InterPro" id="IPR050267">
    <property type="entry name" value="Anti-sigma-factor_SerPK"/>
</dbReference>
<evidence type="ECO:0000259" key="2">
    <source>
        <dbReference type="Pfam" id="PF13581"/>
    </source>
</evidence>
<accession>E2Q725</accession>
<dbReference type="Pfam" id="PF13581">
    <property type="entry name" value="HATPase_c_2"/>
    <property type="match status" value="1"/>
</dbReference>
<reference evidence="3 4" key="1">
    <citation type="journal article" date="2010" name="Genome Biol. Evol.">
        <title>The sequence of a 1.8-mb bacterial linear plasmid reveals a rich evolutionary reservoir of secondary metabolic pathways.</title>
        <authorList>
            <person name="Medema M.H."/>
            <person name="Trefzer A."/>
            <person name="Kovalchuk A."/>
            <person name="van den Berg M."/>
            <person name="Mueller U."/>
            <person name="Heijne W."/>
            <person name="Wu L."/>
            <person name="Alam M.T."/>
            <person name="Ronning C.M."/>
            <person name="Nierman W.C."/>
            <person name="Bovenberg R.A.L."/>
            <person name="Breitling R."/>
            <person name="Takano E."/>
        </authorList>
    </citation>
    <scope>NUCLEOTIDE SEQUENCE [LARGE SCALE GENOMIC DNA]</scope>
    <source>
        <strain evidence="4">ATCC 27064 / DSM 738 / JCM 4710 / NBRC 13307 / NCIMB 12785 / NRRL 3585 / VKM Ac-602</strain>
    </source>
</reference>
<evidence type="ECO:0000313" key="4">
    <source>
        <dbReference type="Proteomes" id="UP000002357"/>
    </source>
</evidence>
<dbReference type="InterPro" id="IPR036890">
    <property type="entry name" value="HATPase_C_sf"/>
</dbReference>
<dbReference type="AlphaFoldDB" id="E2Q725"/>